<dbReference type="InterPro" id="IPR011663">
    <property type="entry name" value="UTRA"/>
</dbReference>
<accession>A0A0B5DVW3</accession>
<evidence type="ECO:0000259" key="1">
    <source>
        <dbReference type="SMART" id="SM00866"/>
    </source>
</evidence>
<keyword evidence="3" id="KW-1185">Reference proteome</keyword>
<dbReference type="STRING" id="1208324.P73_2419"/>
<sequence>MQQLVSEGLVSRQAGHGTIVLDRKVDTQMHQIRGFSEDMKARGLTASYEVLDCGFVTPPGEASQALGTPSADKPFFLKRLLKTNGRLIGISRSYIRADIFAEIAPPTAEQLTHGSLYDWLREHAGTEITGGVEFIEAGLAGPDLHRDLGLAPQDPVLIAQRTAHSPARLPVEFAIITYRADRYRFRIEL</sequence>
<dbReference type="KEGG" id="cid:P73_2419"/>
<dbReference type="SMART" id="SM00866">
    <property type="entry name" value="UTRA"/>
    <property type="match status" value="1"/>
</dbReference>
<dbReference type="Pfam" id="PF07702">
    <property type="entry name" value="UTRA"/>
    <property type="match status" value="1"/>
</dbReference>
<dbReference type="HOGENOM" id="CLU_063236_3_1_5"/>
<reference evidence="2 3" key="1">
    <citation type="journal article" date="2014" name="Int. J. Syst. Evol. Microbiol.">
        <title>Celeribacter indicus sp. nov., a polycyclic aromatic hydrocarbon-degrading bacterium from deep-sea sediment and reclassification of Huaishuia halophila as Celeribacter halophilus comb. nov.</title>
        <authorList>
            <person name="Lai Q."/>
            <person name="Cao J."/>
            <person name="Yuan J."/>
            <person name="Li F."/>
            <person name="Shao Z."/>
        </authorList>
    </citation>
    <scope>NUCLEOTIDE SEQUENCE [LARGE SCALE GENOMIC DNA]</scope>
    <source>
        <strain evidence="2">P73</strain>
    </source>
</reference>
<feature type="domain" description="UbiC transcription regulator-associated" evidence="1">
    <location>
        <begin position="41"/>
        <end position="184"/>
    </location>
</feature>
<dbReference type="InterPro" id="IPR028978">
    <property type="entry name" value="Chorismate_lyase_/UTRA_dom_sf"/>
</dbReference>
<name>A0A0B5DVW3_9RHOB</name>
<evidence type="ECO:0000313" key="3">
    <source>
        <dbReference type="Proteomes" id="UP000031521"/>
    </source>
</evidence>
<proteinExistence type="predicted"/>
<gene>
    <name evidence="2" type="ORF">P73_2419</name>
</gene>
<organism evidence="2 3">
    <name type="scientific">Celeribacter indicus</name>
    <dbReference type="NCBI Taxonomy" id="1208324"/>
    <lineage>
        <taxon>Bacteria</taxon>
        <taxon>Pseudomonadati</taxon>
        <taxon>Pseudomonadota</taxon>
        <taxon>Alphaproteobacteria</taxon>
        <taxon>Rhodobacterales</taxon>
        <taxon>Roseobacteraceae</taxon>
        <taxon>Celeribacter</taxon>
    </lineage>
</organism>
<evidence type="ECO:0000313" key="2">
    <source>
        <dbReference type="EMBL" id="AJE47134.1"/>
    </source>
</evidence>
<dbReference type="RefSeq" id="WP_052453234.1">
    <property type="nucleotide sequence ID" value="NZ_CP004393.1"/>
</dbReference>
<dbReference type="SUPFAM" id="SSF64288">
    <property type="entry name" value="Chorismate lyase-like"/>
    <property type="match status" value="1"/>
</dbReference>
<dbReference type="Proteomes" id="UP000031521">
    <property type="component" value="Chromosome"/>
</dbReference>
<dbReference type="GO" id="GO:0045892">
    <property type="term" value="P:negative regulation of DNA-templated transcription"/>
    <property type="evidence" value="ECO:0007669"/>
    <property type="project" value="TreeGrafter"/>
</dbReference>
<protein>
    <submittedName>
        <fullName evidence="2">GntR family transcriptional regulator</fullName>
    </submittedName>
</protein>
<dbReference type="OrthoDB" id="7173258at2"/>
<dbReference type="EMBL" id="CP004393">
    <property type="protein sequence ID" value="AJE47134.1"/>
    <property type="molecule type" value="Genomic_DNA"/>
</dbReference>
<dbReference type="InterPro" id="IPR050679">
    <property type="entry name" value="Bact_HTH_transcr_reg"/>
</dbReference>
<dbReference type="GO" id="GO:0003677">
    <property type="term" value="F:DNA binding"/>
    <property type="evidence" value="ECO:0007669"/>
    <property type="project" value="InterPro"/>
</dbReference>
<dbReference type="PANTHER" id="PTHR44846:SF1">
    <property type="entry name" value="MANNOSYL-D-GLYCERATE TRANSPORT_METABOLISM SYSTEM REPRESSOR MNGR-RELATED"/>
    <property type="match status" value="1"/>
</dbReference>
<dbReference type="Gene3D" id="3.40.1410.10">
    <property type="entry name" value="Chorismate lyase-like"/>
    <property type="match status" value="1"/>
</dbReference>
<dbReference type="PANTHER" id="PTHR44846">
    <property type="entry name" value="MANNOSYL-D-GLYCERATE TRANSPORT/METABOLISM SYSTEM REPRESSOR MNGR-RELATED"/>
    <property type="match status" value="1"/>
</dbReference>
<dbReference type="AlphaFoldDB" id="A0A0B5DVW3"/>